<gene>
    <name evidence="1" type="ORF">PGTUg99_007469</name>
</gene>
<accession>A0A5B0SI11</accession>
<reference evidence="1 2" key="1">
    <citation type="submission" date="2019-05" db="EMBL/GenBank/DDBJ databases">
        <title>Emergence of the Ug99 lineage of the wheat stem rust pathogen through somatic hybridization.</title>
        <authorList>
            <person name="Li F."/>
            <person name="Upadhyaya N.M."/>
            <person name="Sperschneider J."/>
            <person name="Matny O."/>
            <person name="Nguyen-Phuc H."/>
            <person name="Mago R."/>
            <person name="Raley C."/>
            <person name="Miller M.E."/>
            <person name="Silverstein K.A.T."/>
            <person name="Henningsen E."/>
            <person name="Hirsch C.D."/>
            <person name="Visser B."/>
            <person name="Pretorius Z.A."/>
            <person name="Steffenson B.J."/>
            <person name="Schwessinger B."/>
            <person name="Dodds P.N."/>
            <person name="Figueroa M."/>
        </authorList>
    </citation>
    <scope>NUCLEOTIDE SEQUENCE [LARGE SCALE GENOMIC DNA]</scope>
    <source>
        <strain evidence="1 2">Ug99</strain>
    </source>
</reference>
<organism evidence="1 2">
    <name type="scientific">Puccinia graminis f. sp. tritici</name>
    <dbReference type="NCBI Taxonomy" id="56615"/>
    <lineage>
        <taxon>Eukaryota</taxon>
        <taxon>Fungi</taxon>
        <taxon>Dikarya</taxon>
        <taxon>Basidiomycota</taxon>
        <taxon>Pucciniomycotina</taxon>
        <taxon>Pucciniomycetes</taxon>
        <taxon>Pucciniales</taxon>
        <taxon>Pucciniaceae</taxon>
        <taxon>Puccinia</taxon>
    </lineage>
</organism>
<dbReference type="EMBL" id="VDEP01000008">
    <property type="protein sequence ID" value="KAA1137400.1"/>
    <property type="molecule type" value="Genomic_DNA"/>
</dbReference>
<dbReference type="AlphaFoldDB" id="A0A5B0SI11"/>
<evidence type="ECO:0000313" key="1">
    <source>
        <dbReference type="EMBL" id="KAA1137400.1"/>
    </source>
</evidence>
<protein>
    <submittedName>
        <fullName evidence="1">Uncharacterized protein</fullName>
    </submittedName>
</protein>
<evidence type="ECO:0000313" key="2">
    <source>
        <dbReference type="Proteomes" id="UP000325313"/>
    </source>
</evidence>
<dbReference type="Proteomes" id="UP000325313">
    <property type="component" value="Unassembled WGS sequence"/>
</dbReference>
<sequence>MAQHYHQSHALRLFAAGGNQINLCKDLNTAQTLVIQHIFGHLIILDHQDSSNYLDLPNIDPEDTSTRESFLIIPPPFQQRRAFFNLLCHKLKPPSHQGAYILVPPIPRTEERVLGNSVLEPWSSSVPASPSACSI</sequence>
<comment type="caution">
    <text evidence="1">The sequence shown here is derived from an EMBL/GenBank/DDBJ whole genome shotgun (WGS) entry which is preliminary data.</text>
</comment>
<proteinExistence type="predicted"/>
<name>A0A5B0SI11_PUCGR</name>